<dbReference type="Pfam" id="PF01544">
    <property type="entry name" value="CorA"/>
    <property type="match status" value="1"/>
</dbReference>
<proteinExistence type="predicted"/>
<dbReference type="EMBL" id="JAUJFL010000005">
    <property type="protein sequence ID" value="KAK2602965.1"/>
    <property type="molecule type" value="Genomic_DNA"/>
</dbReference>
<evidence type="ECO:0000313" key="6">
    <source>
        <dbReference type="EMBL" id="KAK2602965.1"/>
    </source>
</evidence>
<dbReference type="Gene3D" id="1.20.58.340">
    <property type="entry name" value="Magnesium transport protein CorA, transmembrane region"/>
    <property type="match status" value="1"/>
</dbReference>
<dbReference type="GO" id="GO:0016020">
    <property type="term" value="C:membrane"/>
    <property type="evidence" value="ECO:0007669"/>
    <property type="project" value="UniProtKB-SubCell"/>
</dbReference>
<dbReference type="GO" id="GO:0046873">
    <property type="term" value="F:metal ion transmembrane transporter activity"/>
    <property type="evidence" value="ECO:0007669"/>
    <property type="project" value="InterPro"/>
</dbReference>
<evidence type="ECO:0000313" key="7">
    <source>
        <dbReference type="Proteomes" id="UP001265746"/>
    </source>
</evidence>
<keyword evidence="4 5" id="KW-0472">Membrane</keyword>
<comment type="caution">
    <text evidence="6">The sequence shown here is derived from an EMBL/GenBank/DDBJ whole genome shotgun (WGS) entry which is preliminary data.</text>
</comment>
<comment type="subcellular location">
    <subcellularLocation>
        <location evidence="1">Membrane</location>
        <topology evidence="1">Multi-pass membrane protein</topology>
    </subcellularLocation>
</comment>
<dbReference type="InterPro" id="IPR002523">
    <property type="entry name" value="MgTranspt_CorA/ZnTranspt_ZntB"/>
</dbReference>
<feature type="transmembrane region" description="Helical" evidence="5">
    <location>
        <begin position="279"/>
        <end position="303"/>
    </location>
</feature>
<evidence type="ECO:0000256" key="1">
    <source>
        <dbReference type="ARBA" id="ARBA00004141"/>
    </source>
</evidence>
<organism evidence="6 7">
    <name type="scientific">Phomopsis amygdali</name>
    <name type="common">Fusicoccum amygdali</name>
    <dbReference type="NCBI Taxonomy" id="1214568"/>
    <lineage>
        <taxon>Eukaryota</taxon>
        <taxon>Fungi</taxon>
        <taxon>Dikarya</taxon>
        <taxon>Ascomycota</taxon>
        <taxon>Pezizomycotina</taxon>
        <taxon>Sordariomycetes</taxon>
        <taxon>Sordariomycetidae</taxon>
        <taxon>Diaporthales</taxon>
        <taxon>Diaporthaceae</taxon>
        <taxon>Diaporthe</taxon>
    </lineage>
</organism>
<dbReference type="InterPro" id="IPR045863">
    <property type="entry name" value="CorA_TM1_TM2"/>
</dbReference>
<dbReference type="SUPFAM" id="SSF144083">
    <property type="entry name" value="Magnesium transport protein CorA, transmembrane region"/>
    <property type="match status" value="1"/>
</dbReference>
<accession>A0AAD9SBB2</accession>
<evidence type="ECO:0000256" key="2">
    <source>
        <dbReference type="ARBA" id="ARBA00022692"/>
    </source>
</evidence>
<keyword evidence="2 5" id="KW-0812">Transmembrane</keyword>
<evidence type="ECO:0000256" key="3">
    <source>
        <dbReference type="ARBA" id="ARBA00022989"/>
    </source>
</evidence>
<keyword evidence="3 5" id="KW-1133">Transmembrane helix</keyword>
<evidence type="ECO:0000256" key="4">
    <source>
        <dbReference type="ARBA" id="ARBA00023136"/>
    </source>
</evidence>
<dbReference type="Proteomes" id="UP001265746">
    <property type="component" value="Unassembled WGS sequence"/>
</dbReference>
<protein>
    <submittedName>
        <fullName evidence="6">Uncharacterized protein</fullName>
    </submittedName>
</protein>
<feature type="transmembrane region" description="Helical" evidence="5">
    <location>
        <begin position="251"/>
        <end position="273"/>
    </location>
</feature>
<evidence type="ECO:0000256" key="5">
    <source>
        <dbReference type="SAM" id="Phobius"/>
    </source>
</evidence>
<dbReference type="AlphaFoldDB" id="A0AAD9SBB2"/>
<keyword evidence="7" id="KW-1185">Reference proteome</keyword>
<reference evidence="6" key="1">
    <citation type="submission" date="2023-06" db="EMBL/GenBank/DDBJ databases">
        <authorList>
            <person name="Noh H."/>
        </authorList>
    </citation>
    <scope>NUCLEOTIDE SEQUENCE</scope>
    <source>
        <strain evidence="6">DUCC20226</strain>
    </source>
</reference>
<sequence>MDQENSRTSRMEDPNFIKRRLEYDLQYGWQANTRLSHCQVNKNTYIFLVDAPMKILSPSSSPLGRRDTLHLPISYNRGGLALPALLRHTGHSMFECLKQFFSHSWHVDTITHRTLTPETILYLLVASTWSYNLREIERSIRHIAFNELRRPRIHINDILLDERQNIVLLRQEVAAARKWIPTQIKDELQSVRDTIKAEKYVGFPDHILNEVLAEAETTERFLMDTFQLLISSISVLDPEASIRQTYSSQKLTQLAFIFVPLNLVTSIFGMNLAEINGSLVPAWSCILALVVTIACTGGVFAAYNQWEKRVRH</sequence>
<gene>
    <name evidence="6" type="ORF">N8I77_009459</name>
</gene>
<name>A0AAD9SBB2_PHOAM</name>